<dbReference type="GO" id="GO:0004197">
    <property type="term" value="F:cysteine-type endopeptidase activity"/>
    <property type="evidence" value="ECO:0007669"/>
    <property type="project" value="InterPro"/>
</dbReference>
<feature type="domain" description="Peptidase C14 caspase" evidence="2">
    <location>
        <begin position="81"/>
        <end position="224"/>
    </location>
</feature>
<dbReference type="GO" id="GO:0006508">
    <property type="term" value="P:proteolysis"/>
    <property type="evidence" value="ECO:0007669"/>
    <property type="project" value="InterPro"/>
</dbReference>
<proteinExistence type="predicted"/>
<protein>
    <recommendedName>
        <fullName evidence="2">Peptidase C14 caspase domain-containing protein</fullName>
    </recommendedName>
</protein>
<evidence type="ECO:0000259" key="2">
    <source>
        <dbReference type="Pfam" id="PF00656"/>
    </source>
</evidence>
<reference evidence="3 4" key="1">
    <citation type="submission" date="2017-12" db="EMBL/GenBank/DDBJ databases">
        <title>Comparative genomics of Botrytis spp.</title>
        <authorList>
            <person name="Valero-Jimenez C.A."/>
            <person name="Tapia P."/>
            <person name="Veloso J."/>
            <person name="Silva-Moreno E."/>
            <person name="Staats M."/>
            <person name="Valdes J.H."/>
            <person name="Van Kan J.A.L."/>
        </authorList>
    </citation>
    <scope>NUCLEOTIDE SEQUENCE [LARGE SCALE GENOMIC DNA]</scope>
    <source>
        <strain evidence="3 4">MUCL3349</strain>
    </source>
</reference>
<evidence type="ECO:0000313" key="3">
    <source>
        <dbReference type="EMBL" id="TGO84507.1"/>
    </source>
</evidence>
<dbReference type="InterPro" id="IPR011600">
    <property type="entry name" value="Pept_C14_caspase"/>
</dbReference>
<feature type="compositionally biased region" description="Polar residues" evidence="1">
    <location>
        <begin position="468"/>
        <end position="479"/>
    </location>
</feature>
<dbReference type="EMBL" id="PQXO01000496">
    <property type="protein sequence ID" value="TGO84507.1"/>
    <property type="molecule type" value="Genomic_DNA"/>
</dbReference>
<feature type="compositionally biased region" description="Polar residues" evidence="1">
    <location>
        <begin position="394"/>
        <end position="412"/>
    </location>
</feature>
<dbReference type="Proteomes" id="UP000297280">
    <property type="component" value="Unassembled WGS sequence"/>
</dbReference>
<gene>
    <name evidence="3" type="ORF">BPOR_0497g00090</name>
</gene>
<evidence type="ECO:0000313" key="4">
    <source>
        <dbReference type="Proteomes" id="UP000297280"/>
    </source>
</evidence>
<dbReference type="AlphaFoldDB" id="A0A4Z1KEM8"/>
<dbReference type="OrthoDB" id="4760831at2759"/>
<evidence type="ECO:0000256" key="1">
    <source>
        <dbReference type="SAM" id="MobiDB-lite"/>
    </source>
</evidence>
<organism evidence="3 4">
    <name type="scientific">Botrytis porri</name>
    <dbReference type="NCBI Taxonomy" id="87229"/>
    <lineage>
        <taxon>Eukaryota</taxon>
        <taxon>Fungi</taxon>
        <taxon>Dikarya</taxon>
        <taxon>Ascomycota</taxon>
        <taxon>Pezizomycotina</taxon>
        <taxon>Leotiomycetes</taxon>
        <taxon>Helotiales</taxon>
        <taxon>Sclerotiniaceae</taxon>
        <taxon>Botrytis</taxon>
    </lineage>
</organism>
<sequence length="506" mass="57082">MASSKSNSVLKPDHDGKRTIASTIIIPPTNYQDKEASADSKFKAIFDEHMSAKNASIAYREVHVLLLSWDRKDDDLHVEQEVADLENVFRDIFKYKTTQKILQQNPRRHPQAQINLYLAEFVHNHDDQNTLLIVYYAGHGKLSDDGDGLALTPSTTQPDEENELHEIVWSSAEHNIQNTQSDVLVIFDCCNAGEMDRSVRGSDFTRRAFEYMAATSQNSTTRKPGPKSFTAALIWALKELVRFKPGKRFSTQELIRKIYRAPNFPDTQAPRLTERGPIGSLRKIVLVPLNQQSKPGVRGDNSTGHIDEIKETLNLRFVFNGGITNKIVRELAKDLSNLISGGDFVASTVLWDGINTSSSTKKRFRDVVSHVIGQNHERNRNKLSITNVDGVQFSPITPVTPTIPQELSNSSEDSVDFIPNPERQLPSPSPEIAINEGERSAEDDDSDLSKKRKREESTIHDSGAVDATCNSSLTPRQTRQNIQTYLHRRHNTLKYPAKFPYRNKPR</sequence>
<name>A0A4Z1KEM8_9HELO</name>
<dbReference type="Pfam" id="PF00656">
    <property type="entry name" value="Peptidase_C14"/>
    <property type="match status" value="1"/>
</dbReference>
<feature type="region of interest" description="Disordered" evidence="1">
    <location>
        <begin position="394"/>
        <end position="479"/>
    </location>
</feature>
<comment type="caution">
    <text evidence="3">The sequence shown here is derived from an EMBL/GenBank/DDBJ whole genome shotgun (WGS) entry which is preliminary data.</text>
</comment>
<accession>A0A4Z1KEM8</accession>
<keyword evidence="4" id="KW-1185">Reference proteome</keyword>
<dbReference type="Gene3D" id="3.40.50.1460">
    <property type="match status" value="1"/>
</dbReference>
<dbReference type="STRING" id="87229.A0A4Z1KEM8"/>